<evidence type="ECO:0000256" key="5">
    <source>
        <dbReference type="ARBA" id="ARBA00023180"/>
    </source>
</evidence>
<evidence type="ECO:0000256" key="3">
    <source>
        <dbReference type="ARBA" id="ARBA00022670"/>
    </source>
</evidence>
<protein>
    <submittedName>
        <fullName evidence="8">Carboxypeptidase S1</fullName>
    </submittedName>
</protein>
<feature type="region of interest" description="Disordered" evidence="6">
    <location>
        <begin position="419"/>
        <end position="457"/>
    </location>
</feature>
<dbReference type="GO" id="GO:0000324">
    <property type="term" value="C:fungal-type vacuole"/>
    <property type="evidence" value="ECO:0007669"/>
    <property type="project" value="TreeGrafter"/>
</dbReference>
<evidence type="ECO:0000256" key="4">
    <source>
        <dbReference type="ARBA" id="ARBA00022801"/>
    </source>
</evidence>
<dbReference type="AlphaFoldDB" id="A0A8T9B4W2"/>
<evidence type="ECO:0000256" key="1">
    <source>
        <dbReference type="ARBA" id="ARBA00009431"/>
    </source>
</evidence>
<evidence type="ECO:0000256" key="2">
    <source>
        <dbReference type="ARBA" id="ARBA00022645"/>
    </source>
</evidence>
<comment type="similarity">
    <text evidence="1">Belongs to the peptidase S10 family.</text>
</comment>
<keyword evidence="7" id="KW-0732">Signal</keyword>
<dbReference type="InterPro" id="IPR029058">
    <property type="entry name" value="AB_hydrolase_fold"/>
</dbReference>
<dbReference type="SUPFAM" id="SSF53474">
    <property type="entry name" value="alpha/beta-Hydrolases"/>
    <property type="match status" value="1"/>
</dbReference>
<dbReference type="Pfam" id="PF00450">
    <property type="entry name" value="Peptidase_S10"/>
    <property type="match status" value="2"/>
</dbReference>
<evidence type="ECO:0000256" key="6">
    <source>
        <dbReference type="SAM" id="MobiDB-lite"/>
    </source>
</evidence>
<keyword evidence="4" id="KW-0378">Hydrolase</keyword>
<evidence type="ECO:0000313" key="9">
    <source>
        <dbReference type="Proteomes" id="UP000469559"/>
    </source>
</evidence>
<sequence length="465" mass="51167">MHLLSCVSLFFCAVTAFNHLPRGRPANATDVKVITSPGGAKIRYKQPGGSGMCETTPGVNEYSGYVDLDNATHMFFMFVEARKDPANAPLTLWLNGGPGSDSLIAFFQELGPCNVTKDVKTQLNPYAWNEVSNMLFLSQPIGVGFSYSYESFDRSGTYAELDPAAKVDTTDQAAVAAWHVLQGFLANLPQLDSKISSKTFNLWTESIEVESPHYAVSGRGTYDIRYTGKDPDPPEYFVDFLNLDSTQNALGVNINYTSDSSNPVVVNFEYTGDFIFETIMGDLEDLLNQNVRVALFYGDADYICNVCVGSRPLCRTRANDCAVVWRRSCIDASELHAQRRFPRCALLAIHGRQRRIRQSSTARQFLLRAHLCLWPRDPLLPAQLPKASLEFFRRVLGKKAVSDGVADLVDVTTSYSTNGTSGTGDIQSSSSVAPSASSTGAAATPSRSPSKSAGDRRIKMFWRWD</sequence>
<dbReference type="PANTHER" id="PTHR11802:SF131">
    <property type="entry name" value="CARBOXYPEPTIDASE"/>
    <property type="match status" value="1"/>
</dbReference>
<gene>
    <name evidence="8" type="primary">CPS1_0</name>
    <name evidence="8" type="ORF">LARI1_G007033</name>
</gene>
<evidence type="ECO:0000313" key="8">
    <source>
        <dbReference type="EMBL" id="TVY15060.1"/>
    </source>
</evidence>
<keyword evidence="5" id="KW-0325">Glycoprotein</keyword>
<name>A0A8T9B4W2_9HELO</name>
<feature type="compositionally biased region" description="Low complexity" evidence="6">
    <location>
        <begin position="419"/>
        <end position="450"/>
    </location>
</feature>
<reference evidence="8 9" key="1">
    <citation type="submission" date="2018-05" db="EMBL/GenBank/DDBJ databases">
        <title>Whole genome sequencing for identification of molecular markers to develop diagnostic detection tools for the regulated plant pathogen Lachnellula willkommii.</title>
        <authorList>
            <person name="Giroux E."/>
            <person name="Bilodeau G."/>
        </authorList>
    </citation>
    <scope>NUCLEOTIDE SEQUENCE [LARGE SCALE GENOMIC DNA]</scope>
    <source>
        <strain evidence="8 9">CBS 203.66</strain>
    </source>
</reference>
<keyword evidence="2 8" id="KW-0121">Carboxypeptidase</keyword>
<dbReference type="OrthoDB" id="443318at2759"/>
<feature type="chain" id="PRO_5035753010" evidence="7">
    <location>
        <begin position="17"/>
        <end position="465"/>
    </location>
</feature>
<dbReference type="GO" id="GO:0006508">
    <property type="term" value="P:proteolysis"/>
    <property type="evidence" value="ECO:0007669"/>
    <property type="project" value="UniProtKB-KW"/>
</dbReference>
<dbReference type="InterPro" id="IPR001563">
    <property type="entry name" value="Peptidase_S10"/>
</dbReference>
<dbReference type="Proteomes" id="UP000469559">
    <property type="component" value="Unassembled WGS sequence"/>
</dbReference>
<dbReference type="EMBL" id="QGMF01000563">
    <property type="protein sequence ID" value="TVY15060.1"/>
    <property type="molecule type" value="Genomic_DNA"/>
</dbReference>
<proteinExistence type="inferred from homology"/>
<evidence type="ECO:0000256" key="7">
    <source>
        <dbReference type="SAM" id="SignalP"/>
    </source>
</evidence>
<dbReference type="GO" id="GO:0004185">
    <property type="term" value="F:serine-type carboxypeptidase activity"/>
    <property type="evidence" value="ECO:0007669"/>
    <property type="project" value="InterPro"/>
</dbReference>
<keyword evidence="9" id="KW-1185">Reference proteome</keyword>
<comment type="caution">
    <text evidence="8">The sequence shown here is derived from an EMBL/GenBank/DDBJ whole genome shotgun (WGS) entry which is preliminary data.</text>
</comment>
<dbReference type="PANTHER" id="PTHR11802">
    <property type="entry name" value="SERINE PROTEASE FAMILY S10 SERINE CARBOXYPEPTIDASE"/>
    <property type="match status" value="1"/>
</dbReference>
<organism evidence="8 9">
    <name type="scientific">Lachnellula arida</name>
    <dbReference type="NCBI Taxonomy" id="1316785"/>
    <lineage>
        <taxon>Eukaryota</taxon>
        <taxon>Fungi</taxon>
        <taxon>Dikarya</taxon>
        <taxon>Ascomycota</taxon>
        <taxon>Pezizomycotina</taxon>
        <taxon>Leotiomycetes</taxon>
        <taxon>Helotiales</taxon>
        <taxon>Lachnaceae</taxon>
        <taxon>Lachnellula</taxon>
    </lineage>
</organism>
<dbReference type="PRINTS" id="PR00724">
    <property type="entry name" value="CRBOXYPTASEC"/>
</dbReference>
<feature type="signal peptide" evidence="7">
    <location>
        <begin position="1"/>
        <end position="16"/>
    </location>
</feature>
<dbReference type="Gene3D" id="3.40.50.1820">
    <property type="entry name" value="alpha/beta hydrolase"/>
    <property type="match status" value="2"/>
</dbReference>
<accession>A0A8T9B4W2</accession>
<keyword evidence="3" id="KW-0645">Protease</keyword>